<dbReference type="GO" id="GO:0000179">
    <property type="term" value="F:rRNA (adenine-N6,N6-)-dimethyltransferase activity"/>
    <property type="evidence" value="ECO:0007669"/>
    <property type="project" value="UniProtKB-UniRule"/>
</dbReference>
<feature type="binding site" evidence="7">
    <location>
        <position position="96"/>
    </location>
    <ligand>
        <name>S-adenosyl-L-methionine</name>
        <dbReference type="ChEBI" id="CHEBI:59789"/>
    </ligand>
</feature>
<dbReference type="PROSITE" id="PS51689">
    <property type="entry name" value="SAM_RNA_A_N6_MT"/>
    <property type="match status" value="1"/>
</dbReference>
<dbReference type="GO" id="GO:0003723">
    <property type="term" value="F:RNA binding"/>
    <property type="evidence" value="ECO:0007669"/>
    <property type="project" value="UniProtKB-UniRule"/>
</dbReference>
<keyword evidence="4 7" id="KW-0949">S-adenosyl-L-methionine</keyword>
<keyword evidence="9" id="KW-0378">Hydrolase</keyword>
<comment type="caution">
    <text evidence="7">Lacks conserved residue(s) required for the propagation of feature annotation.</text>
</comment>
<dbReference type="GO" id="GO:0034246">
    <property type="term" value="F:mitochondrial transcription factor activity"/>
    <property type="evidence" value="ECO:0007669"/>
    <property type="project" value="TreeGrafter"/>
</dbReference>
<sequence>MCVTSLFTTRVYSTAPDYVNLPPQDLWRKTFPPVNRTVSHRVSLANPKTAAQVANAFVPSDSRDKTIVEAFPGPGQLTRALLALPKTRIKQLIVLEKEPSYLAYLKPLEATDSRLKVIELGGELWITYLKLQKDGVLGHIDTQPWDTMHSQLQFISHLPNNVSGEQLLAQLLRSIPDRQWLFKYGRVPLSFMMSETLWDRVTGTKDRIRCKLSIISAAVAQSQLALPMKATEPYNDHFHPIPTAYALKMHALNKSPKSHGNPFVAVNFRPSQHQVIAPGLLDKWDYCLRHLYVHRAKPIKTALPFLAPNAQTLLTGISGSEPGLINPSTIVRNLSLNDWKLLVKAFDEWPFAPEELSVTDAIMGREEKHDSTCDIFTLLLRSNLQPKMLTSGQRTTKNVKSGKCSFPLYSLAVSPPASICLDLTTRMLPRIFTLLDFPTEIRMLRRQ</sequence>
<comment type="subcellular location">
    <subcellularLocation>
        <location evidence="1">Mitochondrion</location>
    </subcellularLocation>
</comment>
<organism evidence="9 10">
    <name type="scientific">Mycena indigotica</name>
    <dbReference type="NCBI Taxonomy" id="2126181"/>
    <lineage>
        <taxon>Eukaryota</taxon>
        <taxon>Fungi</taxon>
        <taxon>Dikarya</taxon>
        <taxon>Basidiomycota</taxon>
        <taxon>Agaricomycotina</taxon>
        <taxon>Agaricomycetes</taxon>
        <taxon>Agaricomycetidae</taxon>
        <taxon>Agaricales</taxon>
        <taxon>Marasmiineae</taxon>
        <taxon>Mycenaceae</taxon>
        <taxon>Mycena</taxon>
    </lineage>
</organism>
<comment type="caution">
    <text evidence="9">The sequence shown here is derived from an EMBL/GenBank/DDBJ whole genome shotgun (WGS) entry which is preliminary data.</text>
</comment>
<dbReference type="Proteomes" id="UP000636479">
    <property type="component" value="Unassembled WGS sequence"/>
</dbReference>
<keyword evidence="2 7" id="KW-0489">Methyltransferase</keyword>
<dbReference type="Pfam" id="PF00398">
    <property type="entry name" value="RrnaAD"/>
    <property type="match status" value="1"/>
</dbReference>
<evidence type="ECO:0000256" key="8">
    <source>
        <dbReference type="RuleBase" id="RU362106"/>
    </source>
</evidence>
<evidence type="ECO:0000256" key="3">
    <source>
        <dbReference type="ARBA" id="ARBA00022679"/>
    </source>
</evidence>
<evidence type="ECO:0000313" key="9">
    <source>
        <dbReference type="EMBL" id="KAF7315740.1"/>
    </source>
</evidence>
<dbReference type="GO" id="GO:0005759">
    <property type="term" value="C:mitochondrial matrix"/>
    <property type="evidence" value="ECO:0007669"/>
    <property type="project" value="TreeGrafter"/>
</dbReference>
<evidence type="ECO:0000256" key="5">
    <source>
        <dbReference type="ARBA" id="ARBA00022884"/>
    </source>
</evidence>
<dbReference type="PANTHER" id="PTHR11727:SF17">
    <property type="entry name" value="DIMETHYLADENOSINE TRANSFERASE 1, MITOCHONDRIAL"/>
    <property type="match status" value="1"/>
</dbReference>
<keyword evidence="10" id="KW-1185">Reference proteome</keyword>
<comment type="function">
    <text evidence="6">Mitochondrial transcription factor that confers selective promoter recognition on the core subunit of the yeast mitochondrial RNA polymerase. Interacts with DNA in a non-specific manner.</text>
</comment>
<keyword evidence="5 7" id="KW-0694">RNA-binding</keyword>
<gene>
    <name evidence="9" type="ORF">MIND_00089900</name>
</gene>
<evidence type="ECO:0000256" key="1">
    <source>
        <dbReference type="ARBA" id="ARBA00004173"/>
    </source>
</evidence>
<evidence type="ECO:0000256" key="7">
    <source>
        <dbReference type="PROSITE-ProRule" id="PRU01026"/>
    </source>
</evidence>
<keyword evidence="3 7" id="KW-0808">Transferase</keyword>
<comment type="similarity">
    <text evidence="7 8">Belongs to the class I-like SAM-binding methyltransferase superfamily. rRNA adenine N(6)-methyltransferase family.</text>
</comment>
<accession>A0A8H6TBI9</accession>
<dbReference type="RefSeq" id="XP_037225763.1">
    <property type="nucleotide sequence ID" value="XM_037357853.1"/>
</dbReference>
<protein>
    <recommendedName>
        <fullName evidence="8">rRNA adenine N(6)-methyltransferase</fullName>
        <ecNumber evidence="8">2.1.1.-</ecNumber>
    </recommendedName>
</protein>
<dbReference type="EMBL" id="JACAZF010000001">
    <property type="protein sequence ID" value="KAF7315740.1"/>
    <property type="molecule type" value="Genomic_DNA"/>
</dbReference>
<dbReference type="PANTHER" id="PTHR11727">
    <property type="entry name" value="DIMETHYLADENOSINE TRANSFERASE"/>
    <property type="match status" value="1"/>
</dbReference>
<dbReference type="SUPFAM" id="SSF53335">
    <property type="entry name" value="S-adenosyl-L-methionine-dependent methyltransferases"/>
    <property type="match status" value="1"/>
</dbReference>
<dbReference type="EC" id="2.1.1.-" evidence="8"/>
<dbReference type="InterPro" id="IPR001737">
    <property type="entry name" value="KsgA/Erm"/>
</dbReference>
<evidence type="ECO:0000256" key="6">
    <source>
        <dbReference type="ARBA" id="ARBA00024915"/>
    </source>
</evidence>
<reference evidence="9" key="1">
    <citation type="submission" date="2020-05" db="EMBL/GenBank/DDBJ databases">
        <title>Mycena genomes resolve the evolution of fungal bioluminescence.</title>
        <authorList>
            <person name="Tsai I.J."/>
        </authorList>
    </citation>
    <scope>NUCLEOTIDE SEQUENCE</scope>
    <source>
        <strain evidence="9">171206Taipei</strain>
    </source>
</reference>
<dbReference type="AlphaFoldDB" id="A0A8H6TBI9"/>
<dbReference type="Gene3D" id="3.40.50.150">
    <property type="entry name" value="Vaccinia Virus protein VP39"/>
    <property type="match status" value="1"/>
</dbReference>
<dbReference type="GO" id="GO:0016787">
    <property type="term" value="F:hydrolase activity"/>
    <property type="evidence" value="ECO:0007669"/>
    <property type="project" value="UniProtKB-KW"/>
</dbReference>
<dbReference type="InterPro" id="IPR029063">
    <property type="entry name" value="SAM-dependent_MTases_sf"/>
</dbReference>
<name>A0A8H6TBI9_9AGAR</name>
<evidence type="ECO:0000256" key="4">
    <source>
        <dbReference type="ARBA" id="ARBA00022691"/>
    </source>
</evidence>
<evidence type="ECO:0000256" key="2">
    <source>
        <dbReference type="ARBA" id="ARBA00022603"/>
    </source>
</evidence>
<dbReference type="OrthoDB" id="16079at2759"/>
<dbReference type="GeneID" id="59340369"/>
<evidence type="ECO:0000313" key="10">
    <source>
        <dbReference type="Proteomes" id="UP000636479"/>
    </source>
</evidence>
<proteinExistence type="inferred from homology"/>
<feature type="binding site" evidence="7">
    <location>
        <position position="44"/>
    </location>
    <ligand>
        <name>S-adenosyl-L-methionine</name>
        <dbReference type="ChEBI" id="CHEBI:59789"/>
    </ligand>
</feature>
<keyword evidence="8" id="KW-0698">rRNA processing</keyword>
<dbReference type="InterPro" id="IPR023165">
    <property type="entry name" value="rRNA_Ade_diMease-like_C"/>
</dbReference>
<dbReference type="Gene3D" id="1.10.8.100">
    <property type="entry name" value="Ribosomal RNA adenine dimethylase-like, domain 2"/>
    <property type="match status" value="1"/>
</dbReference>
<dbReference type="GO" id="GO:0006391">
    <property type="term" value="P:transcription initiation at mitochondrial promoter"/>
    <property type="evidence" value="ECO:0007669"/>
    <property type="project" value="TreeGrafter"/>
</dbReference>